<accession>A0A1W1XVV8</accession>
<keyword evidence="1" id="KW-0812">Transmembrane</keyword>
<dbReference type="OrthoDB" id="7405099at2"/>
<evidence type="ECO:0000313" key="3">
    <source>
        <dbReference type="Proteomes" id="UP000192783"/>
    </source>
</evidence>
<dbReference type="RefSeq" id="WP_084059059.1">
    <property type="nucleotide sequence ID" value="NZ_FWXF01000027.1"/>
</dbReference>
<evidence type="ECO:0000256" key="1">
    <source>
        <dbReference type="SAM" id="Phobius"/>
    </source>
</evidence>
<feature type="transmembrane region" description="Helical" evidence="1">
    <location>
        <begin position="20"/>
        <end position="38"/>
    </location>
</feature>
<evidence type="ECO:0000313" key="2">
    <source>
        <dbReference type="EMBL" id="SMC28099.1"/>
    </source>
</evidence>
<keyword evidence="1" id="KW-0472">Membrane</keyword>
<keyword evidence="3" id="KW-1185">Reference proteome</keyword>
<reference evidence="2 3" key="1">
    <citation type="submission" date="2017-04" db="EMBL/GenBank/DDBJ databases">
        <authorList>
            <person name="Afonso C.L."/>
            <person name="Miller P.J."/>
            <person name="Scott M.A."/>
            <person name="Spackman E."/>
            <person name="Goraichik I."/>
            <person name="Dimitrov K.M."/>
            <person name="Suarez D.L."/>
            <person name="Swayne D.E."/>
        </authorList>
    </citation>
    <scope>NUCLEOTIDE SEQUENCE [LARGE SCALE GENOMIC DNA]</scope>
    <source>
        <strain evidence="2 3">DSM 13146</strain>
    </source>
</reference>
<dbReference type="AlphaFoldDB" id="A0A1W1XVV8"/>
<dbReference type="InterPro" id="IPR007973">
    <property type="entry name" value="Pilus_assembly_TraE"/>
</dbReference>
<dbReference type="Pfam" id="PF05309">
    <property type="entry name" value="TraE"/>
    <property type="match status" value="1"/>
</dbReference>
<sequence>MKWLKLKTTWKTTININRILLVSNILMAISITFLTWRITHQHDRIVIVPPNLSEKAHISWSAANRQYYESFGLYVATLIGNITPKNVEFVADSVSRFMSPRIYPNVRSQLIALAKDSFVSTSTNASYFSPRKVVFEEETSKVFVVGELVTVGFRSVSERKPVVYEMEIHIENGLPLITGFTSYEGSEPHTLKWQQSQHRTTEAQ</sequence>
<keyword evidence="1" id="KW-1133">Transmembrane helix</keyword>
<organism evidence="2 3">
    <name type="scientific">Desulfacinum hydrothermale DSM 13146</name>
    <dbReference type="NCBI Taxonomy" id="1121390"/>
    <lineage>
        <taxon>Bacteria</taxon>
        <taxon>Pseudomonadati</taxon>
        <taxon>Thermodesulfobacteriota</taxon>
        <taxon>Syntrophobacteria</taxon>
        <taxon>Syntrophobacterales</taxon>
        <taxon>Syntrophobacteraceae</taxon>
        <taxon>Desulfacinum</taxon>
    </lineage>
</organism>
<dbReference type="EMBL" id="FWXF01000027">
    <property type="protein sequence ID" value="SMC28099.1"/>
    <property type="molecule type" value="Genomic_DNA"/>
</dbReference>
<protein>
    <submittedName>
        <fullName evidence="2">Conjugal transfer pilus assembly protein TraE</fullName>
    </submittedName>
</protein>
<dbReference type="Proteomes" id="UP000192783">
    <property type="component" value="Unassembled WGS sequence"/>
</dbReference>
<dbReference type="STRING" id="1121390.SAMN02746041_03179"/>
<name>A0A1W1XVV8_9BACT</name>
<gene>
    <name evidence="2" type="ORF">SAMN02746041_03179</name>
</gene>
<proteinExistence type="predicted"/>